<dbReference type="Gene3D" id="3.20.20.210">
    <property type="match status" value="1"/>
</dbReference>
<keyword evidence="3" id="KW-1185">Reference proteome</keyword>
<evidence type="ECO:0000259" key="1">
    <source>
        <dbReference type="Pfam" id="PF01717"/>
    </source>
</evidence>
<protein>
    <submittedName>
        <fullName evidence="2">5-methyltetrahydropteroyltriglutamate--homocysteine S-methyltransferase</fullName>
        <ecNumber evidence="2">2.1.1.14</ecNumber>
    </submittedName>
</protein>
<sequence length="367" mass="40297">MTARTTPPFRADQVGSLLRPPALAEARAKGKAGELPPDAVRAAEDEAIREVVALQEGIGMQAITDGEFRRDYWHLDFLSAFEGCEIWEARRSQSFSNTEQPPMVKVTGKVSRGAPIFVDHFAFLKSVTTQTPKITLPGPAMIHLRPGNEAVDPAAYRDMDSFWADLTAAYRKEIADLAAAGCTYLQIDDVSFAYLCDEGMRQMFRDRGDDPDETLKLYVSLINEVLKDRPAGLHVTVHMCRGNFKSAWVAQGGYEPVAAEVLGKMAVDGFFMEYDSERAGGFEPLRHLADGKVVVLGLVSTKTPDLEAESDLKRRIEEATKYVPLERLCLSPQCGFSSTHHGNAVTVDDEKAKLGLVVNTAAEVWGG</sequence>
<dbReference type="PANTHER" id="PTHR43844">
    <property type="entry name" value="METHIONINE SYNTHASE"/>
    <property type="match status" value="1"/>
</dbReference>
<dbReference type="EMBL" id="JBHRTR010000028">
    <property type="protein sequence ID" value="MFC3228555.1"/>
    <property type="molecule type" value="Genomic_DNA"/>
</dbReference>
<accession>A0ABV7L2B7</accession>
<organism evidence="2 3">
    <name type="scientific">Marinibaculum pumilum</name>
    <dbReference type="NCBI Taxonomy" id="1766165"/>
    <lineage>
        <taxon>Bacteria</taxon>
        <taxon>Pseudomonadati</taxon>
        <taxon>Pseudomonadota</taxon>
        <taxon>Alphaproteobacteria</taxon>
        <taxon>Rhodospirillales</taxon>
        <taxon>Rhodospirillaceae</taxon>
        <taxon>Marinibaculum</taxon>
    </lineage>
</organism>
<dbReference type="InterPro" id="IPR002629">
    <property type="entry name" value="Met_Synth_C/arc"/>
</dbReference>
<dbReference type="Proteomes" id="UP001595528">
    <property type="component" value="Unassembled WGS sequence"/>
</dbReference>
<gene>
    <name evidence="2" type="ORF">ACFOGJ_15020</name>
</gene>
<keyword evidence="2" id="KW-0808">Transferase</keyword>
<dbReference type="RefSeq" id="WP_379901786.1">
    <property type="nucleotide sequence ID" value="NZ_JBHRTR010000028.1"/>
</dbReference>
<keyword evidence="2" id="KW-0489">Methyltransferase</keyword>
<dbReference type="CDD" id="cd03311">
    <property type="entry name" value="CIMS_C_terminal_like"/>
    <property type="match status" value="1"/>
</dbReference>
<comment type="caution">
    <text evidence="2">The sequence shown here is derived from an EMBL/GenBank/DDBJ whole genome shotgun (WGS) entry which is preliminary data.</text>
</comment>
<dbReference type="GO" id="GO:0003871">
    <property type="term" value="F:5-methyltetrahydropteroyltriglutamate-homocysteine S-methyltransferase activity"/>
    <property type="evidence" value="ECO:0007669"/>
    <property type="project" value="UniProtKB-EC"/>
</dbReference>
<dbReference type="PANTHER" id="PTHR43844:SF1">
    <property type="entry name" value="METHIONINE SYNTHASE"/>
    <property type="match status" value="1"/>
</dbReference>
<dbReference type="NCBIfam" id="NF005085">
    <property type="entry name" value="PRK06520.1"/>
    <property type="match status" value="1"/>
</dbReference>
<evidence type="ECO:0000313" key="2">
    <source>
        <dbReference type="EMBL" id="MFC3228555.1"/>
    </source>
</evidence>
<dbReference type="GO" id="GO:0032259">
    <property type="term" value="P:methylation"/>
    <property type="evidence" value="ECO:0007669"/>
    <property type="project" value="UniProtKB-KW"/>
</dbReference>
<evidence type="ECO:0000313" key="3">
    <source>
        <dbReference type="Proteomes" id="UP001595528"/>
    </source>
</evidence>
<feature type="domain" description="Cobalamin-independent methionine synthase MetE C-terminal/archaeal" evidence="1">
    <location>
        <begin position="14"/>
        <end position="343"/>
    </location>
</feature>
<dbReference type="EC" id="2.1.1.14" evidence="2"/>
<name>A0ABV7L2B7_9PROT</name>
<reference evidence="3" key="1">
    <citation type="journal article" date="2019" name="Int. J. Syst. Evol. Microbiol.">
        <title>The Global Catalogue of Microorganisms (GCM) 10K type strain sequencing project: providing services to taxonomists for standard genome sequencing and annotation.</title>
        <authorList>
            <consortium name="The Broad Institute Genomics Platform"/>
            <consortium name="The Broad Institute Genome Sequencing Center for Infectious Disease"/>
            <person name="Wu L."/>
            <person name="Ma J."/>
        </authorList>
    </citation>
    <scope>NUCLEOTIDE SEQUENCE [LARGE SCALE GENOMIC DNA]</scope>
    <source>
        <strain evidence="3">KCTC 42964</strain>
    </source>
</reference>
<proteinExistence type="predicted"/>
<dbReference type="Pfam" id="PF01717">
    <property type="entry name" value="Meth_synt_2"/>
    <property type="match status" value="1"/>
</dbReference>
<dbReference type="SUPFAM" id="SSF51726">
    <property type="entry name" value="UROD/MetE-like"/>
    <property type="match status" value="1"/>
</dbReference>
<dbReference type="InterPro" id="IPR038071">
    <property type="entry name" value="UROD/MetE-like_sf"/>
</dbReference>